<keyword evidence="2" id="KW-0732">Signal</keyword>
<dbReference type="Pfam" id="PF12708">
    <property type="entry name" value="Pect-lyase_RHGA_epim"/>
    <property type="match status" value="1"/>
</dbReference>
<dbReference type="InterPro" id="IPR024535">
    <property type="entry name" value="RHGA/B-epi-like_pectate_lyase"/>
</dbReference>
<evidence type="ECO:0000256" key="2">
    <source>
        <dbReference type="SAM" id="SignalP"/>
    </source>
</evidence>
<dbReference type="Gene3D" id="2.160.20.10">
    <property type="entry name" value="Single-stranded right-handed beta-helix, Pectin lyase-like"/>
    <property type="match status" value="1"/>
</dbReference>
<dbReference type="KEGG" id="pwn:QNH46_13675"/>
<feature type="chain" id="PRO_5041635976" evidence="2">
    <location>
        <begin position="20"/>
        <end position="840"/>
    </location>
</feature>
<evidence type="ECO:0000256" key="1">
    <source>
        <dbReference type="SAM" id="MobiDB-lite"/>
    </source>
</evidence>
<evidence type="ECO:0000313" key="4">
    <source>
        <dbReference type="EMBL" id="WHX47218.1"/>
    </source>
</evidence>
<dbReference type="AlphaFoldDB" id="A0AA95I4T7"/>
<accession>A0AA95I4T7</accession>
<dbReference type="InterPro" id="IPR008979">
    <property type="entry name" value="Galactose-bd-like_sf"/>
</dbReference>
<dbReference type="InterPro" id="IPR011050">
    <property type="entry name" value="Pectin_lyase_fold/virulence"/>
</dbReference>
<feature type="region of interest" description="Disordered" evidence="1">
    <location>
        <begin position="531"/>
        <end position="584"/>
    </location>
</feature>
<dbReference type="SUPFAM" id="SSF49785">
    <property type="entry name" value="Galactose-binding domain-like"/>
    <property type="match status" value="2"/>
</dbReference>
<dbReference type="RefSeq" id="WP_283924811.1">
    <property type="nucleotide sequence ID" value="NZ_CP126084.1"/>
</dbReference>
<proteinExistence type="predicted"/>
<dbReference type="Gene3D" id="2.60.120.260">
    <property type="entry name" value="Galactose-binding domain-like"/>
    <property type="match status" value="2"/>
</dbReference>
<name>A0AA95I4T7_9BACL</name>
<organism evidence="4 5">
    <name type="scientific">Paenibacillus woosongensis</name>
    <dbReference type="NCBI Taxonomy" id="307580"/>
    <lineage>
        <taxon>Bacteria</taxon>
        <taxon>Bacillati</taxon>
        <taxon>Bacillota</taxon>
        <taxon>Bacilli</taxon>
        <taxon>Bacillales</taxon>
        <taxon>Paenibacillaceae</taxon>
        <taxon>Paenibacillus</taxon>
    </lineage>
</organism>
<feature type="compositionally biased region" description="Pro residues" evidence="1">
    <location>
        <begin position="542"/>
        <end position="552"/>
    </location>
</feature>
<evidence type="ECO:0000313" key="5">
    <source>
        <dbReference type="Proteomes" id="UP001177943"/>
    </source>
</evidence>
<protein>
    <submittedName>
        <fullName evidence="4">Glycosyl hydrolase family 28-related protein</fullName>
    </submittedName>
</protein>
<reference evidence="4" key="1">
    <citation type="submission" date="2023-05" db="EMBL/GenBank/DDBJ databases">
        <title>Comparative genomics of Bacillaceae isolates and their secondary metabolite potential.</title>
        <authorList>
            <person name="Song L."/>
            <person name="Nielsen L.J."/>
            <person name="Mohite O."/>
            <person name="Xu X."/>
            <person name="Weber T."/>
            <person name="Kovacs A.T."/>
        </authorList>
    </citation>
    <scope>NUCLEOTIDE SEQUENCE</scope>
    <source>
        <strain evidence="4">B2_4</strain>
    </source>
</reference>
<feature type="signal peptide" evidence="2">
    <location>
        <begin position="1"/>
        <end position="19"/>
    </location>
</feature>
<dbReference type="Proteomes" id="UP001177943">
    <property type="component" value="Chromosome"/>
</dbReference>
<keyword evidence="4" id="KW-0378">Hydrolase</keyword>
<sequence>MTYTCLLAMLTSFGFTADAANAAAPWRSALYPANWTPGYKDSQGRFLHDFSYAGYWRGEKSIPTNPPGSTYNVVTQYGADPSGATDSTNAIQNAIHAAGNAGGGIVYLPAGTYRVKPQGNNSSALTINKNNVVLRGAGKSSTFIFNDSTSMRNKSVIRVAPSNNADWFTPTNAATYIRSDIQPETVKIPVNSVSGYNLNEFIIVRSDATNAWIAEHGMTGKWNSSLMGPTFYRKITGIDASTNTLTVDIPIRYALKTRDGARVYKVGEAISEVGIENFSIGMRQHTGSGWGDLDYNKSGTGAYDVHDSKAITFVNAKNSWLDNVNSYKPSSNSGDYHLLSYGVTIMQSRSLTIQNTHFQKPQYKGEGGNGYMYLLRGSDNLIQNATATNARHSFTLSSMWTSGNVIHNSTSNYPRLASDFHMHLAMANLFDNMTMNGDYLEAVYRPYGTVEHGWTTTQSVFWNTNGTAYQSGQSAIVKSMQYGHGYVIGTRGSASGVSYAVSPSDRSAPQDFVEGIGTGADLMPQSLYQDQKAKRISGGGQPPAPGPVPNPNPNNLLTNPGFESGNAAGWTDWHDGSSTAQKVDTDLPMEGSYKLTHWASANYKQLTSQLLTVPNGSYSASVWVRSGGGQNTLRLFAKNFGAAELTADMGSSPIPNYTKYTIDNIPVTSGQIEIGIWTDANANNWAAFDNFELVRNNPNLLINPGFESGDSTGWTDWHDGSSTAQKIDTDLPLEGSYKLTHWASVNYKQLTSQLLTVPNGTYSASVWVRSGGGQNVLRLFAKNFGAAEMAANMGSSPIPDYTKYTIDNIPVTNGQIEIGIWTDANANNWAAFDNFELIRK</sequence>
<dbReference type="GO" id="GO:0016787">
    <property type="term" value="F:hydrolase activity"/>
    <property type="evidence" value="ECO:0007669"/>
    <property type="project" value="UniProtKB-KW"/>
</dbReference>
<dbReference type="InterPro" id="IPR012334">
    <property type="entry name" value="Pectin_lyas_fold"/>
</dbReference>
<gene>
    <name evidence="4" type="ORF">QNH46_13675</name>
</gene>
<dbReference type="SUPFAM" id="SSF51126">
    <property type="entry name" value="Pectin lyase-like"/>
    <property type="match status" value="1"/>
</dbReference>
<dbReference type="EMBL" id="CP126084">
    <property type="protein sequence ID" value="WHX47218.1"/>
    <property type="molecule type" value="Genomic_DNA"/>
</dbReference>
<evidence type="ECO:0000259" key="3">
    <source>
        <dbReference type="Pfam" id="PF12708"/>
    </source>
</evidence>
<feature type="domain" description="Rhamnogalacturonase A/B/Epimerase-like pectate lyase" evidence="3">
    <location>
        <begin position="72"/>
        <end position="174"/>
    </location>
</feature>